<organism evidence="1 2">
    <name type="scientific">Astrephomene gubernaculifera</name>
    <dbReference type="NCBI Taxonomy" id="47775"/>
    <lineage>
        <taxon>Eukaryota</taxon>
        <taxon>Viridiplantae</taxon>
        <taxon>Chlorophyta</taxon>
        <taxon>core chlorophytes</taxon>
        <taxon>Chlorophyceae</taxon>
        <taxon>CS clade</taxon>
        <taxon>Chlamydomonadales</taxon>
        <taxon>Astrephomenaceae</taxon>
        <taxon>Astrephomene</taxon>
    </lineage>
</organism>
<feature type="non-terminal residue" evidence="1">
    <location>
        <position position="1"/>
    </location>
</feature>
<dbReference type="EMBL" id="BMAR01000013">
    <property type="protein sequence ID" value="GFR46175.1"/>
    <property type="molecule type" value="Genomic_DNA"/>
</dbReference>
<accession>A0AAD3HMW4</accession>
<reference evidence="1 2" key="1">
    <citation type="journal article" date="2021" name="Sci. Rep.">
        <title>Genome sequencing of the multicellular alga Astrephomene provides insights into convergent evolution of germ-soma differentiation.</title>
        <authorList>
            <person name="Yamashita S."/>
            <person name="Yamamoto K."/>
            <person name="Matsuzaki R."/>
            <person name="Suzuki S."/>
            <person name="Yamaguchi H."/>
            <person name="Hirooka S."/>
            <person name="Minakuchi Y."/>
            <person name="Miyagishima S."/>
            <person name="Kawachi M."/>
            <person name="Toyoda A."/>
            <person name="Nozaki H."/>
        </authorList>
    </citation>
    <scope>NUCLEOTIDE SEQUENCE [LARGE SCALE GENOMIC DNA]</scope>
    <source>
        <strain evidence="1 2">NIES-4017</strain>
    </source>
</reference>
<proteinExistence type="predicted"/>
<name>A0AAD3HMW4_9CHLO</name>
<evidence type="ECO:0000313" key="2">
    <source>
        <dbReference type="Proteomes" id="UP001054857"/>
    </source>
</evidence>
<keyword evidence="2" id="KW-1185">Reference proteome</keyword>
<comment type="caution">
    <text evidence="1">The sequence shown here is derived from an EMBL/GenBank/DDBJ whole genome shotgun (WGS) entry which is preliminary data.</text>
</comment>
<protein>
    <submittedName>
        <fullName evidence="1">Uncharacterized protein</fullName>
    </submittedName>
</protein>
<dbReference type="Proteomes" id="UP001054857">
    <property type="component" value="Unassembled WGS sequence"/>
</dbReference>
<evidence type="ECO:0000313" key="1">
    <source>
        <dbReference type="EMBL" id="GFR46175.1"/>
    </source>
</evidence>
<sequence>LLLEGPLAPLVLNKVACSVLSAPWLLPELCRLVQRHEARLLPEALPHAIGPLCGARKLGELKELARILDVSPDQLFTAYAHHAYAYAFWRETRDFNSFVDALMDEQQATKRVLGNVVMARIVTKEIIIMAGEPQSADWARSASLEPPPEEVARIQTFMQAIAVHVADRQSDDLVAEFLVGDVTAALFERFGKSLSPQAAAAAPAAGGG</sequence>
<feature type="non-terminal residue" evidence="1">
    <location>
        <position position="208"/>
    </location>
</feature>
<gene>
    <name evidence="1" type="ORF">Agub_g7703</name>
</gene>
<dbReference type="AlphaFoldDB" id="A0AAD3HMW4"/>